<dbReference type="GO" id="GO:0006751">
    <property type="term" value="P:glutathione catabolic process"/>
    <property type="evidence" value="ECO:0007669"/>
    <property type="project" value="UniProtKB-UniRule"/>
</dbReference>
<dbReference type="KEGG" id="vin:AKJ08_2531"/>
<dbReference type="InterPro" id="IPR051792">
    <property type="entry name" value="GGT_bact"/>
</dbReference>
<comment type="catalytic activity">
    <reaction evidence="4 7">
        <text>an N-terminal (5-L-glutamyl)-[peptide] + an alpha-amino acid = 5-L-glutamyl amino acid + an N-terminal L-alpha-aminoacyl-[peptide]</text>
        <dbReference type="Rhea" id="RHEA:23904"/>
        <dbReference type="Rhea" id="RHEA-COMP:9780"/>
        <dbReference type="Rhea" id="RHEA-COMP:9795"/>
        <dbReference type="ChEBI" id="CHEBI:77644"/>
        <dbReference type="ChEBI" id="CHEBI:78597"/>
        <dbReference type="ChEBI" id="CHEBI:78599"/>
        <dbReference type="ChEBI" id="CHEBI:78608"/>
        <dbReference type="EC" id="2.3.2.2"/>
    </reaction>
</comment>
<evidence type="ECO:0000313" key="9">
    <source>
        <dbReference type="EMBL" id="AKU92144.1"/>
    </source>
</evidence>
<dbReference type="EMBL" id="CP012332">
    <property type="protein sequence ID" value="AKU92144.1"/>
    <property type="molecule type" value="Genomic_DNA"/>
</dbReference>
<evidence type="ECO:0000256" key="5">
    <source>
        <dbReference type="PIRSR" id="PIRSR600101-1"/>
    </source>
</evidence>
<feature type="chain" id="PRO_5005465748" description="Glutathione hydrolase proenzyme" evidence="8">
    <location>
        <begin position="19"/>
        <end position="573"/>
    </location>
</feature>
<dbReference type="InterPro" id="IPR029055">
    <property type="entry name" value="Ntn_hydrolases_N"/>
</dbReference>
<evidence type="ECO:0000256" key="2">
    <source>
        <dbReference type="ARBA" id="ARBA00001089"/>
    </source>
</evidence>
<keyword evidence="10" id="KW-1185">Reference proteome</keyword>
<keyword evidence="7" id="KW-0378">Hydrolase</keyword>
<reference evidence="9 10" key="1">
    <citation type="submission" date="2015-08" db="EMBL/GenBank/DDBJ databases">
        <authorList>
            <person name="Babu N.S."/>
            <person name="Beckwith C.J."/>
            <person name="Beseler K.G."/>
            <person name="Brison A."/>
            <person name="Carone J.V."/>
            <person name="Caskin T.P."/>
            <person name="Diamond M."/>
            <person name="Durham M.E."/>
            <person name="Foxe J.M."/>
            <person name="Go M."/>
            <person name="Henderson B.A."/>
            <person name="Jones I.B."/>
            <person name="McGettigan J.A."/>
            <person name="Micheletti S.J."/>
            <person name="Nasrallah M.E."/>
            <person name="Ortiz D."/>
            <person name="Piller C.R."/>
            <person name="Privatt S.R."/>
            <person name="Schneider S.L."/>
            <person name="Sharp S."/>
            <person name="Smith T.C."/>
            <person name="Stanton J.D."/>
            <person name="Ullery H.E."/>
            <person name="Wilson R.J."/>
            <person name="Serrano M.G."/>
            <person name="Buck G."/>
            <person name="Lee V."/>
            <person name="Wang Y."/>
            <person name="Carvalho R."/>
            <person name="Voegtly L."/>
            <person name="Shi R."/>
            <person name="Duckworth R."/>
            <person name="Johnson A."/>
            <person name="Loviza R."/>
            <person name="Walstead R."/>
            <person name="Shah Z."/>
            <person name="Kiflezghi M."/>
            <person name="Wade K."/>
            <person name="Ball S.L."/>
            <person name="Bradley K.W."/>
            <person name="Asai D.J."/>
            <person name="Bowman C.A."/>
            <person name="Russell D.A."/>
            <person name="Pope W.H."/>
            <person name="Jacobs-Sera D."/>
            <person name="Hendrix R.W."/>
            <person name="Hatfull G.F."/>
        </authorList>
    </citation>
    <scope>NUCLEOTIDE SEQUENCE [LARGE SCALE GENOMIC DNA]</scope>
    <source>
        <strain evidence="9 10">DSM 27710</strain>
    </source>
</reference>
<feature type="active site" description="Nucleophile" evidence="5">
    <location>
        <position position="379"/>
    </location>
</feature>
<feature type="binding site" evidence="6">
    <location>
        <begin position="397"/>
        <end position="399"/>
    </location>
    <ligand>
        <name>L-glutamate</name>
        <dbReference type="ChEBI" id="CHEBI:29985"/>
    </ligand>
</feature>
<comment type="catalytic activity">
    <reaction evidence="2 7">
        <text>glutathione + H2O = L-cysteinylglycine + L-glutamate</text>
        <dbReference type="Rhea" id="RHEA:28807"/>
        <dbReference type="ChEBI" id="CHEBI:15377"/>
        <dbReference type="ChEBI" id="CHEBI:29985"/>
        <dbReference type="ChEBI" id="CHEBI:57925"/>
        <dbReference type="ChEBI" id="CHEBI:61694"/>
        <dbReference type="EC" id="3.4.19.13"/>
    </reaction>
</comment>
<comment type="pathway">
    <text evidence="7">Sulfur metabolism; glutathione metabolism.</text>
</comment>
<dbReference type="PRINTS" id="PR01210">
    <property type="entry name" value="GGTRANSPTASE"/>
</dbReference>
<feature type="binding site" evidence="6">
    <location>
        <position position="90"/>
    </location>
    <ligand>
        <name>L-glutamate</name>
        <dbReference type="ChEBI" id="CHEBI:29985"/>
    </ligand>
</feature>
<dbReference type="GO" id="GO:0103068">
    <property type="term" value="F:leukotriene C4 gamma-glutamyl transferase activity"/>
    <property type="evidence" value="ECO:0007669"/>
    <property type="project" value="UniProtKB-EC"/>
</dbReference>
<accession>A0A0K1PGA9</accession>
<comment type="similarity">
    <text evidence="7">Belongs to the gamma-glutamyltransferase family.</text>
</comment>
<dbReference type="STRING" id="1391653.AKJ08_2531"/>
<dbReference type="AlphaFoldDB" id="A0A0K1PGA9"/>
<dbReference type="Pfam" id="PF01019">
    <property type="entry name" value="G_glu_transpept"/>
    <property type="match status" value="1"/>
</dbReference>
<comment type="subunit">
    <text evidence="7">This enzyme consists of two polypeptide chains, which are synthesized in precursor form from a single polypeptide.</text>
</comment>
<evidence type="ECO:0000256" key="8">
    <source>
        <dbReference type="SAM" id="SignalP"/>
    </source>
</evidence>
<name>A0A0K1PGA9_9BACT</name>
<comment type="catalytic activity">
    <reaction evidence="1 7">
        <text>an S-substituted glutathione + H2O = an S-substituted L-cysteinylglycine + L-glutamate</text>
        <dbReference type="Rhea" id="RHEA:59468"/>
        <dbReference type="ChEBI" id="CHEBI:15377"/>
        <dbReference type="ChEBI" id="CHEBI:29985"/>
        <dbReference type="ChEBI" id="CHEBI:90779"/>
        <dbReference type="ChEBI" id="CHEBI:143103"/>
        <dbReference type="EC" id="3.4.19.13"/>
    </reaction>
</comment>
<gene>
    <name evidence="9" type="ORF">AKJ08_2531</name>
</gene>
<dbReference type="EC" id="2.3.2.2" evidence="7"/>
<feature type="binding site" evidence="6">
    <location>
        <position position="476"/>
    </location>
    <ligand>
        <name>L-glutamate</name>
        <dbReference type="ChEBI" id="CHEBI:29985"/>
    </ligand>
</feature>
<keyword evidence="8" id="KW-0732">Signal</keyword>
<evidence type="ECO:0000256" key="7">
    <source>
        <dbReference type="RuleBase" id="RU368036"/>
    </source>
</evidence>
<comment type="PTM">
    <text evidence="7">Cleaved by autocatalysis into a large and a small subunit.</text>
</comment>
<dbReference type="RefSeq" id="WP_050726357.1">
    <property type="nucleotide sequence ID" value="NZ_CP012332.1"/>
</dbReference>
<evidence type="ECO:0000256" key="1">
    <source>
        <dbReference type="ARBA" id="ARBA00001049"/>
    </source>
</evidence>
<keyword evidence="7" id="KW-0317">Glutathione biosynthesis</keyword>
<dbReference type="InterPro" id="IPR000101">
    <property type="entry name" value="GGT_peptidase"/>
</dbReference>
<sequence>MRSLLLLFVLLVASPCLALPAAGEAGLVATAHPAASAAGVEMLRKGGNAVDAAVASAFALAVAEPNSSGLGGGGFALVRVGSELRFFDFREVAPARAKRDMFLRGGKPDPALSRDGPLAVAVPGAVAGYLALQERYGKLDRATVLAPAIRIAEEGFRVDERYRTYAGYRLDVLRRDPEASRIFLVRDPSGGPAQVPPLGTLLVQRDLAATLREIAKNGANAFYSGAVAKKLVADLRSRGGILEAADLAGFRVKEREPLVGSYMGHAVATAPPPSAGGAVLLTVLNVLETLPAQTPWRDPVSLHLFIETMKRAFADRALFGDPAFIDVPVAALVSKERAARLVSSIGFPSTPATSIPPGEGAELGLGPEDARAVGGGTDTTHLCTIDAAGDAVSLTTTVNYGFGAGIVAKGTGVLWNDEMDDFSIAPGVPNAFGVSGSAANAVAPGKIPLSSMTPTLVFDGPTTDSPVRVVVGSPGGPRIPTAVAWALYALLAYGADVEKALGLGRIHHQHLPDVTLYEPFALDSATLGLLLLRGHRLEEAGTWSNATMIAVDPKTGVRTGAADPRGSGTAIAQ</sequence>
<evidence type="ECO:0000256" key="6">
    <source>
        <dbReference type="PIRSR" id="PIRSR600101-2"/>
    </source>
</evidence>
<keyword evidence="7" id="KW-0865">Zymogen</keyword>
<dbReference type="NCBIfam" id="TIGR00066">
    <property type="entry name" value="g_glut_trans"/>
    <property type="match status" value="1"/>
</dbReference>
<keyword evidence="3 7" id="KW-0012">Acyltransferase</keyword>
<dbReference type="Gene3D" id="3.60.20.40">
    <property type="match status" value="1"/>
</dbReference>
<dbReference type="GO" id="GO:0036374">
    <property type="term" value="F:glutathione hydrolase activity"/>
    <property type="evidence" value="ECO:0007669"/>
    <property type="project" value="UniProtKB-UniRule"/>
</dbReference>
<evidence type="ECO:0000256" key="4">
    <source>
        <dbReference type="ARBA" id="ARBA00047417"/>
    </source>
</evidence>
<proteinExistence type="inferred from homology"/>
<feature type="signal peptide" evidence="8">
    <location>
        <begin position="1"/>
        <end position="18"/>
    </location>
</feature>
<organism evidence="9 10">
    <name type="scientific">Vulgatibacter incomptus</name>
    <dbReference type="NCBI Taxonomy" id="1391653"/>
    <lineage>
        <taxon>Bacteria</taxon>
        <taxon>Pseudomonadati</taxon>
        <taxon>Myxococcota</taxon>
        <taxon>Myxococcia</taxon>
        <taxon>Myxococcales</taxon>
        <taxon>Cystobacterineae</taxon>
        <taxon>Vulgatibacteraceae</taxon>
        <taxon>Vulgatibacter</taxon>
    </lineage>
</organism>
<dbReference type="Proteomes" id="UP000055590">
    <property type="component" value="Chromosome"/>
</dbReference>
<evidence type="ECO:0000313" key="10">
    <source>
        <dbReference type="Proteomes" id="UP000055590"/>
    </source>
</evidence>
<dbReference type="Gene3D" id="1.10.246.130">
    <property type="match status" value="1"/>
</dbReference>
<feature type="binding site" evidence="6">
    <location>
        <position position="421"/>
    </location>
    <ligand>
        <name>L-glutamate</name>
        <dbReference type="ChEBI" id="CHEBI:29985"/>
    </ligand>
</feature>
<dbReference type="PANTHER" id="PTHR43199">
    <property type="entry name" value="GLUTATHIONE HYDROLASE"/>
    <property type="match status" value="1"/>
</dbReference>
<dbReference type="EC" id="3.4.19.13" evidence="7"/>
<feature type="binding site" evidence="6">
    <location>
        <begin position="450"/>
        <end position="451"/>
    </location>
    <ligand>
        <name>L-glutamate</name>
        <dbReference type="ChEBI" id="CHEBI:29985"/>
    </ligand>
</feature>
<dbReference type="SUPFAM" id="SSF56235">
    <property type="entry name" value="N-terminal nucleophile aminohydrolases (Ntn hydrolases)"/>
    <property type="match status" value="1"/>
</dbReference>
<evidence type="ECO:0000256" key="3">
    <source>
        <dbReference type="ARBA" id="ARBA00023315"/>
    </source>
</evidence>
<dbReference type="PANTHER" id="PTHR43199:SF6">
    <property type="entry name" value="GLUTATHIONE HYDROLASE PROENZYME"/>
    <property type="match status" value="1"/>
</dbReference>
<protein>
    <recommendedName>
        <fullName evidence="7">Glutathione hydrolase proenzyme</fullName>
        <ecNumber evidence="7">2.3.2.2</ecNumber>
        <ecNumber evidence="7">3.4.19.13</ecNumber>
    </recommendedName>
    <component>
        <recommendedName>
            <fullName evidence="7">Glutathione hydrolase large chain</fullName>
        </recommendedName>
    </component>
    <component>
        <recommendedName>
            <fullName evidence="7">Glutathione hydrolase small chain</fullName>
        </recommendedName>
    </component>
</protein>
<keyword evidence="7" id="KW-0808">Transferase</keyword>
<dbReference type="PATRIC" id="fig|1391653.3.peg.2636"/>
<dbReference type="InterPro" id="IPR043137">
    <property type="entry name" value="GGT_ssub_C"/>
</dbReference>
<dbReference type="OrthoDB" id="5297205at2"/>
<dbReference type="UniPathway" id="UPA00204"/>
<dbReference type="InterPro" id="IPR043138">
    <property type="entry name" value="GGT_lsub"/>
</dbReference>
<dbReference type="GO" id="GO:0006750">
    <property type="term" value="P:glutathione biosynthetic process"/>
    <property type="evidence" value="ECO:0007669"/>
    <property type="project" value="UniProtKB-KW"/>
</dbReference>